<keyword evidence="1" id="KW-0175">Coiled coil</keyword>
<sequence length="330" mass="38955">MLQKQKNQKSLILELDYEAEYKSIMSSTKMAEQKIISKFVDLYEEVLVQIKGSQNLYLINKMANFKSGNVFNIDVLQSNFKYLITLLIQELIQFQRQVDSQNVEPNKSNNLELNQIKLDLQKFKNDNTDLQYKIKELEQQIHQQKQLNTTICQDLFEARQKYQELQKKYNQETQIKQSKSFHTFYDQNIKEKLKKLHTIYQIDKCLNNKSIINKKQKLTIMTEPCDSDSQYSRYSTIIQQNNSQNDKTNSRNKQNQTIETVTSVGTENNQMSDSSSCLLSSSFYKRREKSNTLSFEQSQEWYQNIKPASHQGLPLNSKKQIIQTQFSRQL</sequence>
<name>A0A8S1TQT5_PAROT</name>
<feature type="coiled-coil region" evidence="1">
    <location>
        <begin position="120"/>
        <end position="175"/>
    </location>
</feature>
<evidence type="ECO:0000313" key="3">
    <source>
        <dbReference type="Proteomes" id="UP000683925"/>
    </source>
</evidence>
<proteinExistence type="predicted"/>
<comment type="caution">
    <text evidence="2">The sequence shown here is derived from an EMBL/GenBank/DDBJ whole genome shotgun (WGS) entry which is preliminary data.</text>
</comment>
<keyword evidence="3" id="KW-1185">Reference proteome</keyword>
<gene>
    <name evidence="2" type="ORF">POCTA_138.1.T0290106</name>
</gene>
<organism evidence="2 3">
    <name type="scientific">Paramecium octaurelia</name>
    <dbReference type="NCBI Taxonomy" id="43137"/>
    <lineage>
        <taxon>Eukaryota</taxon>
        <taxon>Sar</taxon>
        <taxon>Alveolata</taxon>
        <taxon>Ciliophora</taxon>
        <taxon>Intramacronucleata</taxon>
        <taxon>Oligohymenophorea</taxon>
        <taxon>Peniculida</taxon>
        <taxon>Parameciidae</taxon>
        <taxon>Paramecium</taxon>
    </lineage>
</organism>
<dbReference type="OMA" id="NDKTNSR"/>
<dbReference type="EMBL" id="CAJJDP010000029">
    <property type="protein sequence ID" value="CAD8154333.1"/>
    <property type="molecule type" value="Genomic_DNA"/>
</dbReference>
<reference evidence="2" key="1">
    <citation type="submission" date="2021-01" db="EMBL/GenBank/DDBJ databases">
        <authorList>
            <consortium name="Genoscope - CEA"/>
            <person name="William W."/>
        </authorList>
    </citation>
    <scope>NUCLEOTIDE SEQUENCE</scope>
</reference>
<dbReference type="OrthoDB" id="10376533at2759"/>
<accession>A0A8S1TQT5</accession>
<evidence type="ECO:0000256" key="1">
    <source>
        <dbReference type="SAM" id="Coils"/>
    </source>
</evidence>
<dbReference type="AlphaFoldDB" id="A0A8S1TQT5"/>
<evidence type="ECO:0000313" key="2">
    <source>
        <dbReference type="EMBL" id="CAD8154333.1"/>
    </source>
</evidence>
<protein>
    <submittedName>
        <fullName evidence="2">Uncharacterized protein</fullName>
    </submittedName>
</protein>
<dbReference type="Proteomes" id="UP000683925">
    <property type="component" value="Unassembled WGS sequence"/>
</dbReference>